<evidence type="ECO:0000313" key="2">
    <source>
        <dbReference type="EMBL" id="MBT0608622.1"/>
    </source>
</evidence>
<dbReference type="Proteomes" id="UP001297092">
    <property type="component" value="Unassembled WGS sequence"/>
</dbReference>
<sequence length="115" mass="12963">MVTSIKTKAPDVGSMLQMHYKKHKINRAALARKLNLHRVTVAKYDQRSSLHVRVLWDVAIALEHNFFADIAAQMPKEYATNVPQNNVQAERIAALEAENALLKSKVETLMQVVGK</sequence>
<organism evidence="2 3">
    <name type="scientific">Aequorivita echinoideorum</name>
    <dbReference type="NCBI Taxonomy" id="1549647"/>
    <lineage>
        <taxon>Bacteria</taxon>
        <taxon>Pseudomonadati</taxon>
        <taxon>Bacteroidota</taxon>
        <taxon>Flavobacteriia</taxon>
        <taxon>Flavobacteriales</taxon>
        <taxon>Flavobacteriaceae</taxon>
        <taxon>Aequorivita</taxon>
    </lineage>
</organism>
<dbReference type="EMBL" id="JAHCTB010000004">
    <property type="protein sequence ID" value="MBT0608622.1"/>
    <property type="molecule type" value="Genomic_DNA"/>
</dbReference>
<keyword evidence="3" id="KW-1185">Reference proteome</keyword>
<comment type="caution">
    <text evidence="2">The sequence shown here is derived from an EMBL/GenBank/DDBJ whole genome shotgun (WGS) entry which is preliminary data.</text>
</comment>
<keyword evidence="1" id="KW-0175">Coiled coil</keyword>
<accession>A0ABS5S8E4</accession>
<name>A0ABS5S8E4_9FLAO</name>
<evidence type="ECO:0000313" key="3">
    <source>
        <dbReference type="Proteomes" id="UP001297092"/>
    </source>
</evidence>
<gene>
    <name evidence="2" type="ORF">KIV10_10535</name>
</gene>
<dbReference type="RefSeq" id="WP_214113481.1">
    <property type="nucleotide sequence ID" value="NZ_JAHCTB010000004.1"/>
</dbReference>
<protein>
    <recommendedName>
        <fullName evidence="4">HTH cro/C1-type domain-containing protein</fullName>
    </recommendedName>
</protein>
<reference evidence="2 3" key="1">
    <citation type="submission" date="2021-05" db="EMBL/GenBank/DDBJ databases">
        <title>Aequorivita echinoideorum JCM 30378 genome.</title>
        <authorList>
            <person name="Zhang H."/>
            <person name="Li C."/>
        </authorList>
    </citation>
    <scope>NUCLEOTIDE SEQUENCE [LARGE SCALE GENOMIC DNA]</scope>
    <source>
        <strain evidence="2 3">JCM30378</strain>
    </source>
</reference>
<evidence type="ECO:0008006" key="4">
    <source>
        <dbReference type="Google" id="ProtNLM"/>
    </source>
</evidence>
<proteinExistence type="predicted"/>
<feature type="coiled-coil region" evidence="1">
    <location>
        <begin position="85"/>
        <end position="112"/>
    </location>
</feature>
<evidence type="ECO:0000256" key="1">
    <source>
        <dbReference type="SAM" id="Coils"/>
    </source>
</evidence>